<accession>A0ABM8HQ78</accession>
<reference evidence="1 2" key="2">
    <citation type="journal article" date="2021" name="Int. J. Syst. Evol. Microbiol.">
        <title>Isolation and Polyphasic Characterization of Desulfuromonas versatilis sp. Nov., an Electrogenic Bacteria Capable of Versatile Metabolism Isolated from a Graphene Oxide-Reducing Enrichment Culture.</title>
        <authorList>
            <person name="Xie L."/>
            <person name="Yoshida N."/>
            <person name="Ishii S."/>
            <person name="Meng L."/>
        </authorList>
    </citation>
    <scope>NUCLEOTIDE SEQUENCE [LARGE SCALE GENOMIC DNA]</scope>
    <source>
        <strain evidence="1 2">NIT-T3</strain>
    </source>
</reference>
<gene>
    <name evidence="1" type="ORF">DESUT3_09700</name>
</gene>
<dbReference type="InterPro" id="IPR005358">
    <property type="entry name" value="Puta_zinc/iron-chelating_dom"/>
</dbReference>
<dbReference type="Proteomes" id="UP001319827">
    <property type="component" value="Chromosome"/>
</dbReference>
<keyword evidence="2" id="KW-1185">Reference proteome</keyword>
<dbReference type="EMBL" id="AP024355">
    <property type="protein sequence ID" value="BCR03901.1"/>
    <property type="molecule type" value="Genomic_DNA"/>
</dbReference>
<evidence type="ECO:0000313" key="2">
    <source>
        <dbReference type="Proteomes" id="UP001319827"/>
    </source>
</evidence>
<dbReference type="RefSeq" id="WP_221251338.1">
    <property type="nucleotide sequence ID" value="NZ_AP024355.1"/>
</dbReference>
<proteinExistence type="predicted"/>
<sequence>MGFDFAGYEQLIAVQAEQSLALADTPGEMAGAMKRLFRRVEEDLAAHQGEEARHIACAEGCGTCCTVNVAVLIPEAIAICHYLTEARSSAELGALGRGLDELDRETRWLDDEERIVAQRPCAFLDARGACSIYPVRPLLCRSVTSTDAERCREAICGAVFGEQVPVLMNLFQKSLMESAFAGLARGLELAGLDAGGGRLTGATRQLLDEPALADAFLAGEPFPRCSG</sequence>
<protein>
    <submittedName>
        <fullName evidence="1">Zinc/iron-chelating domain-containing protein</fullName>
    </submittedName>
</protein>
<evidence type="ECO:0000313" key="1">
    <source>
        <dbReference type="EMBL" id="BCR03901.1"/>
    </source>
</evidence>
<reference evidence="1 2" key="1">
    <citation type="journal article" date="2016" name="C (Basel)">
        <title>Selective Growth of and Electricity Production by Marine Exoelectrogenic Bacteria in Self-Aggregated Hydrogel of Microbially Reduced Graphene Oxide.</title>
        <authorList>
            <person name="Yoshida N."/>
            <person name="Goto Y."/>
            <person name="Miyata Y."/>
        </authorList>
    </citation>
    <scope>NUCLEOTIDE SEQUENCE [LARGE SCALE GENOMIC DNA]</scope>
    <source>
        <strain evidence="1 2">NIT-T3</strain>
    </source>
</reference>
<dbReference type="Pfam" id="PF03692">
    <property type="entry name" value="CxxCxxCC"/>
    <property type="match status" value="1"/>
</dbReference>
<name>A0ABM8HQ78_9BACT</name>
<organism evidence="1 2">
    <name type="scientific">Desulfuromonas versatilis</name>
    <dbReference type="NCBI Taxonomy" id="2802975"/>
    <lineage>
        <taxon>Bacteria</taxon>
        <taxon>Pseudomonadati</taxon>
        <taxon>Thermodesulfobacteriota</taxon>
        <taxon>Desulfuromonadia</taxon>
        <taxon>Desulfuromonadales</taxon>
        <taxon>Desulfuromonadaceae</taxon>
        <taxon>Desulfuromonas</taxon>
    </lineage>
</organism>